<reference evidence="1 2" key="1">
    <citation type="submission" date="2019-01" db="EMBL/GenBank/DDBJ databases">
        <title>Whole Genome of Ornithobacterium rhinotracheale FARPER-174b.</title>
        <authorList>
            <person name="Tataje-Lavanda L.A."/>
            <person name="Montalvan A."/>
            <person name="Montesinos R."/>
            <person name="Zimic M."/>
            <person name="Fernandez-Sanchez M."/>
            <person name="Fernandez-Diaz M."/>
        </authorList>
    </citation>
    <scope>NUCLEOTIDE SEQUENCE [LARGE SCALE GENOMIC DNA]</scope>
    <source>
        <strain evidence="1 2">FARPER-174b</strain>
    </source>
</reference>
<proteinExistence type="predicted"/>
<dbReference type="AlphaFoldDB" id="A0A3R5UTN7"/>
<evidence type="ECO:0000313" key="2">
    <source>
        <dbReference type="Proteomes" id="UP000287701"/>
    </source>
</evidence>
<name>A0A3R5UTN7_ORNRH</name>
<evidence type="ECO:0000313" key="1">
    <source>
        <dbReference type="EMBL" id="QAR30256.1"/>
    </source>
</evidence>
<dbReference type="Proteomes" id="UP000287701">
    <property type="component" value="Chromosome"/>
</dbReference>
<gene>
    <name evidence="1" type="ORF">EQP59_02220</name>
</gene>
<protein>
    <recommendedName>
        <fullName evidence="3">Lipoprotein</fullName>
    </recommendedName>
</protein>
<dbReference type="PROSITE" id="PS51257">
    <property type="entry name" value="PROKAR_LIPOPROTEIN"/>
    <property type="match status" value="1"/>
</dbReference>
<accession>A0A3R5UTN7</accession>
<evidence type="ECO:0008006" key="3">
    <source>
        <dbReference type="Google" id="ProtNLM"/>
    </source>
</evidence>
<dbReference type="OrthoDB" id="1433612at2"/>
<dbReference type="RefSeq" id="WP_128500758.1">
    <property type="nucleotide sequence ID" value="NZ_CP035107.1"/>
</dbReference>
<dbReference type="EMBL" id="CP035107">
    <property type="protein sequence ID" value="QAR30256.1"/>
    <property type="molecule type" value="Genomic_DNA"/>
</dbReference>
<organism evidence="1 2">
    <name type="scientific">Ornithobacterium rhinotracheale</name>
    <dbReference type="NCBI Taxonomy" id="28251"/>
    <lineage>
        <taxon>Bacteria</taxon>
        <taxon>Pseudomonadati</taxon>
        <taxon>Bacteroidota</taxon>
        <taxon>Flavobacteriia</taxon>
        <taxon>Flavobacteriales</taxon>
        <taxon>Weeksellaceae</taxon>
        <taxon>Ornithobacterium</taxon>
    </lineage>
</organism>
<sequence length="140" mass="16618">MKQLAILTSIFFFISCQENNKRFIECNRIMQKMQYGEEEDIVKLKLMPMRYACGDCIPDYTVIKVIFSKNGNYDYYFNKEIDLDIVDETLKQKIEGQINKMSNKKYDLIMKGKFRRNGFGVGKLEAYEGEIREVRVHKNQ</sequence>